<feature type="region of interest" description="Disordered" evidence="3">
    <location>
        <begin position="650"/>
        <end position="691"/>
    </location>
</feature>
<dbReference type="SUPFAM" id="SSF54236">
    <property type="entry name" value="Ubiquitin-like"/>
    <property type="match status" value="1"/>
</dbReference>
<dbReference type="PRINTS" id="PR00935">
    <property type="entry name" value="BAND41"/>
</dbReference>
<feature type="region of interest" description="Disordered" evidence="3">
    <location>
        <begin position="444"/>
        <end position="558"/>
    </location>
</feature>
<organism evidence="5 6">
    <name type="scientific">Macrostomum lignano</name>
    <dbReference type="NCBI Taxonomy" id="282301"/>
    <lineage>
        <taxon>Eukaryota</taxon>
        <taxon>Metazoa</taxon>
        <taxon>Spiralia</taxon>
        <taxon>Lophotrochozoa</taxon>
        <taxon>Platyhelminthes</taxon>
        <taxon>Rhabditophora</taxon>
        <taxon>Macrostomorpha</taxon>
        <taxon>Macrostomida</taxon>
        <taxon>Macrostomidae</taxon>
        <taxon>Macrostomum</taxon>
    </lineage>
</organism>
<protein>
    <recommendedName>
        <fullName evidence="4">FERM domain-containing protein</fullName>
    </recommendedName>
</protein>
<dbReference type="SUPFAM" id="SSF50729">
    <property type="entry name" value="PH domain-like"/>
    <property type="match status" value="1"/>
</dbReference>
<keyword evidence="1" id="KW-0344">Guanine-nucleotide releasing factor</keyword>
<dbReference type="InterPro" id="IPR018980">
    <property type="entry name" value="FERM_PH-like_C"/>
</dbReference>
<dbReference type="InterPro" id="IPR051835">
    <property type="entry name" value="RAC1-GEF"/>
</dbReference>
<dbReference type="STRING" id="282301.A0A267ECX2"/>
<feature type="compositionally biased region" description="Polar residues" evidence="3">
    <location>
        <begin position="453"/>
        <end position="462"/>
    </location>
</feature>
<feature type="compositionally biased region" description="Acidic residues" evidence="3">
    <location>
        <begin position="883"/>
        <end position="895"/>
    </location>
</feature>
<feature type="compositionally biased region" description="Low complexity" evidence="3">
    <location>
        <begin position="812"/>
        <end position="823"/>
    </location>
</feature>
<dbReference type="PANTHER" id="PTHR45858:SF5">
    <property type="entry name" value="MOESIN_EZRIN_RADIXIN HOMOLOG 1"/>
    <property type="match status" value="1"/>
</dbReference>
<dbReference type="SMART" id="SM01195">
    <property type="entry name" value="FA"/>
    <property type="match status" value="1"/>
</dbReference>
<evidence type="ECO:0000313" key="6">
    <source>
        <dbReference type="Proteomes" id="UP000215902"/>
    </source>
</evidence>
<dbReference type="Pfam" id="PF08736">
    <property type="entry name" value="FA"/>
    <property type="match status" value="1"/>
</dbReference>
<dbReference type="InterPro" id="IPR000299">
    <property type="entry name" value="FERM_domain"/>
</dbReference>
<feature type="compositionally biased region" description="Basic residues" evidence="3">
    <location>
        <begin position="1176"/>
        <end position="1196"/>
    </location>
</feature>
<dbReference type="CDD" id="cd14473">
    <property type="entry name" value="FERM_B-lobe"/>
    <property type="match status" value="1"/>
</dbReference>
<dbReference type="InterPro" id="IPR000798">
    <property type="entry name" value="Ez/rad/moesin-like"/>
</dbReference>
<dbReference type="PANTHER" id="PTHR45858">
    <property type="entry name" value="FERM DOMAIN CONTAINING PROTEIN"/>
    <property type="match status" value="1"/>
</dbReference>
<feature type="compositionally biased region" description="Low complexity" evidence="3">
    <location>
        <begin position="674"/>
        <end position="687"/>
    </location>
</feature>
<feature type="compositionally biased region" description="Acidic residues" evidence="3">
    <location>
        <begin position="594"/>
        <end position="615"/>
    </location>
</feature>
<evidence type="ECO:0000313" key="5">
    <source>
        <dbReference type="EMBL" id="PAA58724.1"/>
    </source>
</evidence>
<dbReference type="InterPro" id="IPR035963">
    <property type="entry name" value="FERM_2"/>
</dbReference>
<feature type="compositionally biased region" description="Low complexity" evidence="3">
    <location>
        <begin position="1141"/>
        <end position="1161"/>
    </location>
</feature>
<dbReference type="FunFam" id="1.20.80.10:FF:000005">
    <property type="entry name" value="FERM, RhoGEF and pleckstrin domain-containing protein 1"/>
    <property type="match status" value="1"/>
</dbReference>
<feature type="compositionally biased region" description="Low complexity" evidence="3">
    <location>
        <begin position="530"/>
        <end position="540"/>
    </location>
</feature>
<feature type="compositionally biased region" description="Pro residues" evidence="3">
    <location>
        <begin position="1089"/>
        <end position="1099"/>
    </location>
</feature>
<feature type="region of interest" description="Disordered" evidence="3">
    <location>
        <begin position="1209"/>
        <end position="1276"/>
    </location>
</feature>
<feature type="compositionally biased region" description="Low complexity" evidence="3">
    <location>
        <begin position="1064"/>
        <end position="1073"/>
    </location>
</feature>
<dbReference type="InterPro" id="IPR011993">
    <property type="entry name" value="PH-like_dom_sf"/>
</dbReference>
<dbReference type="InterPro" id="IPR041788">
    <property type="entry name" value="FARP1/FARP2/FRMD7_FERM_C"/>
</dbReference>
<feature type="compositionally biased region" description="Basic residues" evidence="3">
    <location>
        <begin position="1209"/>
        <end position="1241"/>
    </location>
</feature>
<sequence length="1389" mass="152395">MTDSRKTPPTSPHRSSGKTLTVKVVLLDDTVNSFQVPARLPGQELFNAVVKKLKLLEVDYFDLEFLSRDGRQSWLEHEKTLPKQCPSTAELIFYFSVKFYPPDPHLLEDEFTRFLFALQIKRDLLNGLLPCSENTLALLASYLVQAEIGDFLEDEYLDTLYLTQLKVLPQPYTDELLFKVMEYHKAHIGLTPEDAEYSLLDTARKVELYGIRLHPARDHEGLPLNLAVAHAGVLVFQGTARINTFSWAKIRKLSFKRKKFLVKLHPEGYNYFKDVVEFYFDSRDECKHFWKKCIEHHTFFRCQGVKQAGKSRSKVVSKGSSFRYCGRTQKQLIEFVRENYVKRPQFDRSSSGARSLPSRSPAARRAPHLQSGSGSGHWQQQQQNSSARSAASTSSAGSHVLLAAGAGAGVEVDFYGGQRSRTLPAGQHYLQDQQQQYQYYQQPMPPAAEPASIGNNHRSVSVSPPGYRPAPLPPQPPPQHPAMPYPVPAATAAAPVRLHGHSRSRSLPDDESPPSPPSPPPPLPPPPPLLSSNLQQLSPSTSPPLPPPLPPPLLHDDDFIGHDVGDVVLDNGVIVSAPSSHRYRQHQRHRLDDSATDDPADDEEACEATPDEADDLSGHHRHYTGGVGGFRRSAIDDFVARRAVCVDLNSSSDSELATTGEPPNSTSRSSELKAAAAAGTVATSTETQAGTAASADDGLMVTLDNLPPLDNFSYRDDTVATPPVAAAERLANTEAYVNSHRGYRFASDLLLYYEDGVVGPHPQQQQQQQQQRPVPAPLLLGAATSAADSQDSQDELAAYLGGIAGTSARYFQQHQPKHPQQPQRHLRHGPSAASSNSIDDDDDDDEGDDAGGGVDERMSRPRSVSRLESALATPKTGSPTADLDIDDDEDEDDNDEERRAAGEPEDDWDDEFATRADAAMEAEAQVVLRNRAPREVAVQANDASLDSDEGDDSADDWQQRSRVVDSETQTAGGEVEPAGVGVDVAVVGGPVWSDTVGVMSGASLSVGVGVGRGFVTLSTVNEESDGGGSAASCRSGSVELGGVGVAAASALAFSLQQSECVRVDLSSSSSCSGDGEGDRDGDVEEDSGPRPPTPPPPPSKSLHSPDSTASNSITGGGGGVAAGCTSRRAPRPRPRPPSSRWPPTTTPTSSSSSRGLSGSTRPAPPPPSGRRQPAPCRRRRRRRLRRRHRRLRRRHFSAVHRRRQRWMLFLKRPRPHPPRLRWPRRPRRRRRQRRQQWRRKAPGFSAALSRAIRRLRSAGPGRRFRRAQPASPAGRLSLPRTRCTMEISSSSSSSSSSKRLQTLLLARSTWSNSSCHRPRQSCCICTCWSIRPATIQGGRTFLLIRTPPPRKRRDMRRGVSFERGLPVLHVHNGPPIWFLRREDKGQGRC</sequence>
<feature type="compositionally biased region" description="Pro residues" evidence="3">
    <location>
        <begin position="513"/>
        <end position="529"/>
    </location>
</feature>
<feature type="compositionally biased region" description="Pro residues" evidence="3">
    <location>
        <begin position="466"/>
        <end position="487"/>
    </location>
</feature>
<keyword evidence="2" id="KW-0677">Repeat</keyword>
<feature type="compositionally biased region" description="Pro residues" evidence="3">
    <location>
        <begin position="541"/>
        <end position="553"/>
    </location>
</feature>
<dbReference type="CDD" id="cd13193">
    <property type="entry name" value="FERM_C_FARP1-like"/>
    <property type="match status" value="1"/>
</dbReference>
<dbReference type="InterPro" id="IPR014352">
    <property type="entry name" value="FERM/acyl-CoA-bd_prot_sf"/>
</dbReference>
<dbReference type="InterPro" id="IPR018979">
    <property type="entry name" value="FERM_N"/>
</dbReference>
<dbReference type="Proteomes" id="UP000215902">
    <property type="component" value="Unassembled WGS sequence"/>
</dbReference>
<feature type="compositionally biased region" description="Polar residues" evidence="3">
    <location>
        <begin position="650"/>
        <end position="669"/>
    </location>
</feature>
<gene>
    <name evidence="5" type="ORF">BOX15_Mlig022379g2</name>
</gene>
<dbReference type="InterPro" id="IPR029071">
    <property type="entry name" value="Ubiquitin-like_domsf"/>
</dbReference>
<dbReference type="InterPro" id="IPR019749">
    <property type="entry name" value="Band_41_domain"/>
</dbReference>
<reference evidence="5 6" key="1">
    <citation type="submission" date="2017-06" db="EMBL/GenBank/DDBJ databases">
        <title>A platform for efficient transgenesis in Macrostomum lignano, a flatworm model organism for stem cell research.</title>
        <authorList>
            <person name="Berezikov E."/>
        </authorList>
    </citation>
    <scope>NUCLEOTIDE SEQUENCE [LARGE SCALE GENOMIC DNA]</scope>
    <source>
        <strain evidence="5">DV1</strain>
        <tissue evidence="5">Whole organism</tissue>
    </source>
</reference>
<dbReference type="Gene3D" id="2.30.29.30">
    <property type="entry name" value="Pleckstrin-homology domain (PH domain)/Phosphotyrosine-binding domain (PTB)"/>
    <property type="match status" value="1"/>
</dbReference>
<dbReference type="Pfam" id="PF09379">
    <property type="entry name" value="FERM_N"/>
    <property type="match status" value="1"/>
</dbReference>
<dbReference type="GO" id="GO:0005085">
    <property type="term" value="F:guanyl-nucleotide exchange factor activity"/>
    <property type="evidence" value="ECO:0007669"/>
    <property type="project" value="UniProtKB-KW"/>
</dbReference>
<evidence type="ECO:0000259" key="4">
    <source>
        <dbReference type="PROSITE" id="PS50057"/>
    </source>
</evidence>
<feature type="region of interest" description="Disordered" evidence="3">
    <location>
        <begin position="579"/>
        <end position="619"/>
    </location>
</feature>
<dbReference type="Gene3D" id="1.20.80.10">
    <property type="match status" value="1"/>
</dbReference>
<feature type="compositionally biased region" description="Low complexity" evidence="3">
    <location>
        <begin position="348"/>
        <end position="392"/>
    </location>
</feature>
<dbReference type="SUPFAM" id="SSF47031">
    <property type="entry name" value="Second domain of FERM"/>
    <property type="match status" value="1"/>
</dbReference>
<dbReference type="PRINTS" id="PR00661">
    <property type="entry name" value="ERMFAMILY"/>
</dbReference>
<feature type="region of interest" description="Disordered" evidence="3">
    <location>
        <begin position="1064"/>
        <end position="1196"/>
    </location>
</feature>
<feature type="domain" description="FERM" evidence="4">
    <location>
        <begin position="20"/>
        <end position="304"/>
    </location>
</feature>
<dbReference type="FunFam" id="2.30.29.30:FF:000002">
    <property type="entry name" value="Band 4.1-like protein 5 isoform 1"/>
    <property type="match status" value="1"/>
</dbReference>
<dbReference type="PROSITE" id="PS50057">
    <property type="entry name" value="FERM_3"/>
    <property type="match status" value="1"/>
</dbReference>
<dbReference type="InterPro" id="IPR019748">
    <property type="entry name" value="FERM_central"/>
</dbReference>
<evidence type="ECO:0000256" key="3">
    <source>
        <dbReference type="SAM" id="MobiDB-lite"/>
    </source>
</evidence>
<evidence type="ECO:0000256" key="1">
    <source>
        <dbReference type="ARBA" id="ARBA00022658"/>
    </source>
</evidence>
<evidence type="ECO:0000256" key="2">
    <source>
        <dbReference type="ARBA" id="ARBA00022737"/>
    </source>
</evidence>
<dbReference type="GO" id="GO:0008092">
    <property type="term" value="F:cytoskeletal protein binding"/>
    <property type="evidence" value="ECO:0007669"/>
    <property type="project" value="InterPro"/>
</dbReference>
<dbReference type="SMART" id="SM00295">
    <property type="entry name" value="B41"/>
    <property type="match status" value="1"/>
</dbReference>
<dbReference type="Gene3D" id="3.10.20.90">
    <property type="entry name" value="Phosphatidylinositol 3-kinase Catalytic Subunit, Chain A, domain 1"/>
    <property type="match status" value="1"/>
</dbReference>
<dbReference type="InterPro" id="IPR014847">
    <property type="entry name" value="FA"/>
</dbReference>
<accession>A0A267ECX2</accession>
<comment type="caution">
    <text evidence="5">The sequence shown here is derived from an EMBL/GenBank/DDBJ whole genome shotgun (WGS) entry which is preliminary data.</text>
</comment>
<feature type="compositionally biased region" description="Basic residues" evidence="3">
    <location>
        <begin position="1251"/>
        <end position="1266"/>
    </location>
</feature>
<dbReference type="SMART" id="SM01196">
    <property type="entry name" value="FERM_C"/>
    <property type="match status" value="1"/>
</dbReference>
<dbReference type="Pfam" id="PF00373">
    <property type="entry name" value="FERM_M"/>
    <property type="match status" value="1"/>
</dbReference>
<proteinExistence type="predicted"/>
<name>A0A267ECX2_9PLAT</name>
<dbReference type="OrthoDB" id="9990815at2759"/>
<feature type="compositionally biased region" description="Acidic residues" evidence="3">
    <location>
        <begin position="838"/>
        <end position="849"/>
    </location>
</feature>
<dbReference type="EMBL" id="NIVC01002340">
    <property type="protein sequence ID" value="PAA58724.1"/>
    <property type="molecule type" value="Genomic_DNA"/>
</dbReference>
<keyword evidence="6" id="KW-1185">Reference proteome</keyword>
<feature type="region of interest" description="Disordered" evidence="3">
    <location>
        <begin position="811"/>
        <end position="919"/>
    </location>
</feature>
<feature type="region of interest" description="Disordered" evidence="3">
    <location>
        <begin position="346"/>
        <end position="392"/>
    </location>
</feature>
<feature type="compositionally biased region" description="Acidic residues" evidence="3">
    <location>
        <begin position="945"/>
        <end position="955"/>
    </location>
</feature>
<dbReference type="Pfam" id="PF09380">
    <property type="entry name" value="FERM_C"/>
    <property type="match status" value="1"/>
</dbReference>
<dbReference type="FunFam" id="3.10.20.90:FF:000040">
    <property type="entry name" value="FERM, RhoGEF and pleckstrin domain-containing protein"/>
    <property type="match status" value="1"/>
</dbReference>
<feature type="region of interest" description="Disordered" evidence="3">
    <location>
        <begin position="939"/>
        <end position="961"/>
    </location>
</feature>
<feature type="compositionally biased region" description="Acidic residues" evidence="3">
    <location>
        <begin position="1075"/>
        <end position="1086"/>
    </location>
</feature>